<gene>
    <name evidence="2" type="ordered locus">AZOLI_p20079</name>
</gene>
<dbReference type="EMBL" id="FQ311870">
    <property type="protein sequence ID" value="CBS89274.1"/>
    <property type="molecule type" value="Genomic_DNA"/>
</dbReference>
<dbReference type="AlphaFoldDB" id="G7ZE25"/>
<feature type="region of interest" description="Disordered" evidence="1">
    <location>
        <begin position="311"/>
        <end position="373"/>
    </location>
</feature>
<organism evidence="2 3">
    <name type="scientific">Azospirillum lipoferum (strain 4B)</name>
    <dbReference type="NCBI Taxonomy" id="862719"/>
    <lineage>
        <taxon>Bacteria</taxon>
        <taxon>Pseudomonadati</taxon>
        <taxon>Pseudomonadota</taxon>
        <taxon>Alphaproteobacteria</taxon>
        <taxon>Rhodospirillales</taxon>
        <taxon>Azospirillaceae</taxon>
        <taxon>Azospirillum</taxon>
    </lineage>
</organism>
<evidence type="ECO:0000313" key="3">
    <source>
        <dbReference type="Proteomes" id="UP000005667"/>
    </source>
</evidence>
<geneLocation type="plasmid" evidence="2 3">
    <name>AZO_p2</name>
</geneLocation>
<dbReference type="InterPro" id="IPR023825">
    <property type="entry name" value="CRISPR-assoc_RAMP_BGP1436"/>
</dbReference>
<accession>G7ZE25</accession>
<proteinExistence type="predicted"/>
<reference evidence="3" key="1">
    <citation type="journal article" date="2011" name="PLoS Genet.">
        <title>Azospirillum genomes reveal transition of bacteria from aquatic to terrestrial environments.</title>
        <authorList>
            <person name="Wisniewski-Dye F."/>
            <person name="Borziak K."/>
            <person name="Khalsa-Moyers G."/>
            <person name="Alexandre G."/>
            <person name="Sukharnikov L.O."/>
            <person name="Wuichet K."/>
            <person name="Hurst G.B."/>
            <person name="McDonald W.H."/>
            <person name="Robertson J.S."/>
            <person name="Barbe V."/>
            <person name="Calteau A."/>
            <person name="Rouy Z."/>
            <person name="Mangenot S."/>
            <person name="Prigent-Combaret C."/>
            <person name="Normand P."/>
            <person name="Boyer M."/>
            <person name="Siguier P."/>
            <person name="Dessaux Y."/>
            <person name="Elmerich C."/>
            <person name="Condemine G."/>
            <person name="Krishnen G."/>
            <person name="Kennedy I."/>
            <person name="Paterson A.H."/>
            <person name="Gonzalez V."/>
            <person name="Mavingui P."/>
            <person name="Zhulin I.B."/>
        </authorList>
    </citation>
    <scope>NUCLEOTIDE SEQUENCE [LARGE SCALE GENOMIC DNA]</scope>
    <source>
        <strain evidence="3">4B</strain>
    </source>
</reference>
<evidence type="ECO:0008006" key="4">
    <source>
        <dbReference type="Google" id="ProtNLM"/>
    </source>
</evidence>
<dbReference type="HOGENOM" id="CLU_741138_0_0_5"/>
<dbReference type="KEGG" id="ali:AZOLI_p20079"/>
<keyword evidence="3" id="KW-1185">Reference proteome</keyword>
<name>G7ZE25_AZOL4</name>
<evidence type="ECO:0000313" key="2">
    <source>
        <dbReference type="EMBL" id="CBS89274.1"/>
    </source>
</evidence>
<dbReference type="RefSeq" id="WP_014188715.1">
    <property type="nucleotide sequence ID" value="NC_016586.1"/>
</dbReference>
<dbReference type="OrthoDB" id="5362408at2"/>
<dbReference type="NCBIfam" id="TIGR03986">
    <property type="entry name" value="TIGR03986 family CRISPR-associated RAMP protein"/>
    <property type="match status" value="1"/>
</dbReference>
<keyword evidence="2" id="KW-0614">Plasmid</keyword>
<protein>
    <recommendedName>
        <fullName evidence="4">TIGR03986 family CRISPR-associated RAMP protein</fullName>
    </recommendedName>
</protein>
<sequence length="373" mass="40770">MRGLYPVMISRDLHDVAPLGLLDRSLRPATGLGELSPADRVFGWVNQAGNGAYRGNLRLGPIDPLDGAESVERFDRPLPLAILGQPKPHYGRFYVARTRQGQPQPAGLERPDTAYREGKGLRGRKIYPHHRDLPQGYWQDAAGDDGSRPVAGNRYRDYLRAEPAMPNDPNDQRADRQNRSIEGWVKPGSRFRFDIHVTNLSAVELGALVWLLDGLPDGAVHRLGGGKPLGFGSVRLRIAGWNVHDGAALRDRYVTLAAGSPAATDRDAAVSAFRQAVTTASGAPVFERAPWIAAFLTAARGIGSDTVPVHYPRAAQPGERHPRPRSRAENFRWFQENDRPGGLSALPSLALPQGQDDPPPLPVYVKPVSVKSE</sequence>
<dbReference type="Proteomes" id="UP000005667">
    <property type="component" value="Plasmid AZO_p2"/>
</dbReference>
<feature type="compositionally biased region" description="Basic and acidic residues" evidence="1">
    <location>
        <begin position="318"/>
        <end position="339"/>
    </location>
</feature>
<evidence type="ECO:0000256" key="1">
    <source>
        <dbReference type="SAM" id="MobiDB-lite"/>
    </source>
</evidence>